<feature type="transmembrane region" description="Helical" evidence="1">
    <location>
        <begin position="9"/>
        <end position="29"/>
    </location>
</feature>
<keyword evidence="3" id="KW-1185">Reference proteome</keyword>
<accession>A0A7W7KAX9</accession>
<protein>
    <submittedName>
        <fullName evidence="2">Uncharacterized protein</fullName>
    </submittedName>
</protein>
<dbReference type="RefSeq" id="WP_184246362.1">
    <property type="nucleotide sequence ID" value="NZ_JACHLR010000011.1"/>
</dbReference>
<comment type="caution">
    <text evidence="2">The sequence shown here is derived from an EMBL/GenBank/DDBJ whole genome shotgun (WGS) entry which is preliminary data.</text>
</comment>
<dbReference type="PROSITE" id="PS51257">
    <property type="entry name" value="PROKAR_LIPOPROTEIN"/>
    <property type="match status" value="1"/>
</dbReference>
<evidence type="ECO:0000313" key="2">
    <source>
        <dbReference type="EMBL" id="MBB4859450.1"/>
    </source>
</evidence>
<dbReference type="Proteomes" id="UP000555448">
    <property type="component" value="Unassembled WGS sequence"/>
</dbReference>
<keyword evidence="1" id="KW-1133">Transmembrane helix</keyword>
<keyword evidence="1" id="KW-0472">Membrane</keyword>
<dbReference type="AlphaFoldDB" id="A0A7W7KAX9"/>
<reference evidence="2 3" key="1">
    <citation type="submission" date="2020-08" db="EMBL/GenBank/DDBJ databases">
        <title>Functional genomics of gut bacteria from endangered species of beetles.</title>
        <authorList>
            <person name="Carlos-Shanley C."/>
        </authorList>
    </citation>
    <scope>NUCLEOTIDE SEQUENCE [LARGE SCALE GENOMIC DNA]</scope>
    <source>
        <strain evidence="2 3">S00245</strain>
    </source>
</reference>
<dbReference type="EMBL" id="JACHLR010000011">
    <property type="protein sequence ID" value="MBB4859450.1"/>
    <property type="molecule type" value="Genomic_DNA"/>
</dbReference>
<organism evidence="2 3">
    <name type="scientific">Novosphingobium chloroacetimidivorans</name>
    <dbReference type="NCBI Taxonomy" id="1428314"/>
    <lineage>
        <taxon>Bacteria</taxon>
        <taxon>Pseudomonadati</taxon>
        <taxon>Pseudomonadota</taxon>
        <taxon>Alphaproteobacteria</taxon>
        <taxon>Sphingomonadales</taxon>
        <taxon>Sphingomonadaceae</taxon>
        <taxon>Novosphingobium</taxon>
    </lineage>
</organism>
<sequence length="67" mass="6847">MTNDVLRAIAYANGLVLTGCTAVALMPLVPLPLDVALGTVAASTFSVTGWLAAFTARAVARALKDSQ</sequence>
<evidence type="ECO:0000256" key="1">
    <source>
        <dbReference type="SAM" id="Phobius"/>
    </source>
</evidence>
<evidence type="ECO:0000313" key="3">
    <source>
        <dbReference type="Proteomes" id="UP000555448"/>
    </source>
</evidence>
<proteinExistence type="predicted"/>
<name>A0A7W7KAX9_9SPHN</name>
<feature type="transmembrane region" description="Helical" evidence="1">
    <location>
        <begin position="35"/>
        <end position="60"/>
    </location>
</feature>
<keyword evidence="1" id="KW-0812">Transmembrane</keyword>
<gene>
    <name evidence="2" type="ORF">HNO88_002779</name>
</gene>